<comment type="caution">
    <text evidence="1">The sequence shown here is derived from an EMBL/GenBank/DDBJ whole genome shotgun (WGS) entry which is preliminary data.</text>
</comment>
<name>I2NJR3_NEISI</name>
<protein>
    <submittedName>
        <fullName evidence="1">Uncharacterized protein</fullName>
    </submittedName>
</protein>
<evidence type="ECO:0000313" key="1">
    <source>
        <dbReference type="EMBL" id="EIG26074.1"/>
    </source>
</evidence>
<dbReference type="AlphaFoldDB" id="I2NJR3"/>
<organism evidence="1 2">
    <name type="scientific">Neisseria sicca VK64</name>
    <dbReference type="NCBI Taxonomy" id="1095748"/>
    <lineage>
        <taxon>Bacteria</taxon>
        <taxon>Pseudomonadati</taxon>
        <taxon>Pseudomonadota</taxon>
        <taxon>Betaproteobacteria</taxon>
        <taxon>Neisseriales</taxon>
        <taxon>Neisseriaceae</taxon>
        <taxon>Neisseria</taxon>
    </lineage>
</organism>
<reference evidence="1 2" key="1">
    <citation type="submission" date="2012-04" db="EMBL/GenBank/DDBJ databases">
        <authorList>
            <person name="Harkins D.M."/>
            <person name="Madupu R."/>
            <person name="Durkin A.S."/>
            <person name="Torralba M."/>
            <person name="Methe B."/>
            <person name="Sutton G.G."/>
            <person name="Nelson K.E."/>
        </authorList>
    </citation>
    <scope>NUCLEOTIDE SEQUENCE [LARGE SCALE GENOMIC DNA]</scope>
    <source>
        <strain evidence="1 2">VK64</strain>
    </source>
</reference>
<proteinExistence type="predicted"/>
<sequence>MVERSSENRIFRFSDDLFISLTDTELVFCFGGEKEGFGIYGVQFSSDCFHKGINDGL</sequence>
<gene>
    <name evidence="1" type="ORF">HMPREF1051_0319</name>
</gene>
<dbReference type="PATRIC" id="fig|1095748.3.peg.2071"/>
<dbReference type="Proteomes" id="UP000004473">
    <property type="component" value="Unassembled WGS sequence"/>
</dbReference>
<dbReference type="EMBL" id="AJMT01000170">
    <property type="protein sequence ID" value="EIG26074.1"/>
    <property type="molecule type" value="Genomic_DNA"/>
</dbReference>
<evidence type="ECO:0000313" key="2">
    <source>
        <dbReference type="Proteomes" id="UP000004473"/>
    </source>
</evidence>
<accession>I2NJR3</accession>